<dbReference type="AlphaFoldDB" id="A0A136JFQ7"/>
<dbReference type="InParanoid" id="A0A136JFQ7"/>
<keyword evidence="2" id="KW-0472">Membrane</keyword>
<dbReference type="OrthoDB" id="5427091at2759"/>
<evidence type="ECO:0000313" key="4">
    <source>
        <dbReference type="Proteomes" id="UP000070501"/>
    </source>
</evidence>
<feature type="region of interest" description="Disordered" evidence="1">
    <location>
        <begin position="1"/>
        <end position="28"/>
    </location>
</feature>
<evidence type="ECO:0008006" key="5">
    <source>
        <dbReference type="Google" id="ProtNLM"/>
    </source>
</evidence>
<gene>
    <name evidence="3" type="ORF">Micbo1qcDRAFT_30428</name>
</gene>
<feature type="transmembrane region" description="Helical" evidence="2">
    <location>
        <begin position="109"/>
        <end position="132"/>
    </location>
</feature>
<evidence type="ECO:0000256" key="2">
    <source>
        <dbReference type="SAM" id="Phobius"/>
    </source>
</evidence>
<keyword evidence="2" id="KW-0812">Transmembrane</keyword>
<name>A0A136JFQ7_9PEZI</name>
<organism evidence="3 4">
    <name type="scientific">Microdochium bolleyi</name>
    <dbReference type="NCBI Taxonomy" id="196109"/>
    <lineage>
        <taxon>Eukaryota</taxon>
        <taxon>Fungi</taxon>
        <taxon>Dikarya</taxon>
        <taxon>Ascomycota</taxon>
        <taxon>Pezizomycotina</taxon>
        <taxon>Sordariomycetes</taxon>
        <taxon>Xylariomycetidae</taxon>
        <taxon>Xylariales</taxon>
        <taxon>Microdochiaceae</taxon>
        <taxon>Microdochium</taxon>
    </lineage>
</organism>
<proteinExistence type="predicted"/>
<evidence type="ECO:0000256" key="1">
    <source>
        <dbReference type="SAM" id="MobiDB-lite"/>
    </source>
</evidence>
<keyword evidence="2" id="KW-1133">Transmembrane helix</keyword>
<evidence type="ECO:0000313" key="3">
    <source>
        <dbReference type="EMBL" id="KXJ96001.1"/>
    </source>
</evidence>
<keyword evidence="4" id="KW-1185">Reference proteome</keyword>
<dbReference type="Proteomes" id="UP000070501">
    <property type="component" value="Unassembled WGS sequence"/>
</dbReference>
<protein>
    <recommendedName>
        <fullName evidence="5">PSI domain-containing protein</fullName>
    </recommendedName>
</protein>
<reference evidence="4" key="1">
    <citation type="submission" date="2016-02" db="EMBL/GenBank/DDBJ databases">
        <title>Draft genome sequence of Microdochium bolleyi, a fungal endophyte of beachgrass.</title>
        <authorList>
            <consortium name="DOE Joint Genome Institute"/>
            <person name="David A.S."/>
            <person name="May G."/>
            <person name="Haridas S."/>
            <person name="Lim J."/>
            <person name="Wang M."/>
            <person name="Labutti K."/>
            <person name="Lipzen A."/>
            <person name="Barry K."/>
            <person name="Grigoriev I.V."/>
        </authorList>
    </citation>
    <scope>NUCLEOTIDE SEQUENCE [LARGE SCALE GENOMIC DNA]</scope>
    <source>
        <strain evidence="4">J235TASD1</strain>
    </source>
</reference>
<feature type="region of interest" description="Disordered" evidence="1">
    <location>
        <begin position="167"/>
        <end position="186"/>
    </location>
</feature>
<feature type="compositionally biased region" description="Polar residues" evidence="1">
    <location>
        <begin position="1"/>
        <end position="15"/>
    </location>
</feature>
<sequence>MPIPKTSWNKETTPPISGPPHLGNTTNSHNDDDDDHLHRCWHLTNCKDCLGMESDCSWCPFSWTCVPNRNKNLPFLAPAWDEDICPHWAERWELRTRPLGCQVSTITTLTSLVTIACTLTLVLLGFGTIFGVRQVSRWCGRRRIRKGRSVQGGDEDHVGAIHATGAARLEGDARSSRPSSAGDGVDGLISRLRAHKSQDDAARVAVEANGCSAHEREPLLGVTREAP</sequence>
<dbReference type="STRING" id="196109.A0A136JFQ7"/>
<dbReference type="EMBL" id="KQ964246">
    <property type="protein sequence ID" value="KXJ96001.1"/>
    <property type="molecule type" value="Genomic_DNA"/>
</dbReference>
<accession>A0A136JFQ7</accession>